<dbReference type="PANTHER" id="PTHR11863">
    <property type="entry name" value="STEROL DESATURASE"/>
    <property type="match status" value="1"/>
</dbReference>
<dbReference type="GO" id="GO:0008610">
    <property type="term" value="P:lipid biosynthetic process"/>
    <property type="evidence" value="ECO:0007669"/>
    <property type="project" value="InterPro"/>
</dbReference>
<keyword evidence="3 5" id="KW-1133">Transmembrane helix</keyword>
<dbReference type="Proteomes" id="UP001431209">
    <property type="component" value="Unassembled WGS sequence"/>
</dbReference>
<feature type="domain" description="Fatty acid hydroxylase" evidence="6">
    <location>
        <begin position="112"/>
        <end position="255"/>
    </location>
</feature>
<reference evidence="7 8" key="1">
    <citation type="submission" date="2024-03" db="EMBL/GenBank/DDBJ databases">
        <title>The Acrasis kona genome and developmental transcriptomes reveal deep origins of eukaryotic multicellular pathways.</title>
        <authorList>
            <person name="Sheikh S."/>
            <person name="Fu C.-J."/>
            <person name="Brown M.W."/>
            <person name="Baldauf S.L."/>
        </authorList>
    </citation>
    <scope>NUCLEOTIDE SEQUENCE [LARGE SCALE GENOMIC DNA]</scope>
    <source>
        <strain evidence="7 8">ATCC MYA-3509</strain>
    </source>
</reference>
<dbReference type="GO" id="GO:0005506">
    <property type="term" value="F:iron ion binding"/>
    <property type="evidence" value="ECO:0007669"/>
    <property type="project" value="InterPro"/>
</dbReference>
<evidence type="ECO:0000313" key="8">
    <source>
        <dbReference type="Proteomes" id="UP001431209"/>
    </source>
</evidence>
<dbReference type="GO" id="GO:0016020">
    <property type="term" value="C:membrane"/>
    <property type="evidence" value="ECO:0007669"/>
    <property type="project" value="UniProtKB-SubCell"/>
</dbReference>
<comment type="caution">
    <text evidence="7">The sequence shown here is derived from an EMBL/GenBank/DDBJ whole genome shotgun (WGS) entry which is preliminary data.</text>
</comment>
<keyword evidence="8" id="KW-1185">Reference proteome</keyword>
<keyword evidence="2 5" id="KW-0812">Transmembrane</keyword>
<feature type="transmembrane region" description="Helical" evidence="5">
    <location>
        <begin position="16"/>
        <end position="39"/>
    </location>
</feature>
<evidence type="ECO:0000256" key="2">
    <source>
        <dbReference type="ARBA" id="ARBA00022692"/>
    </source>
</evidence>
<accession>A0AAW2YPD3</accession>
<organism evidence="7 8">
    <name type="scientific">Acrasis kona</name>
    <dbReference type="NCBI Taxonomy" id="1008807"/>
    <lineage>
        <taxon>Eukaryota</taxon>
        <taxon>Discoba</taxon>
        <taxon>Heterolobosea</taxon>
        <taxon>Tetramitia</taxon>
        <taxon>Eutetramitia</taxon>
        <taxon>Acrasidae</taxon>
        <taxon>Acrasis</taxon>
    </lineage>
</organism>
<evidence type="ECO:0000256" key="1">
    <source>
        <dbReference type="ARBA" id="ARBA00004370"/>
    </source>
</evidence>
<feature type="transmembrane region" description="Helical" evidence="5">
    <location>
        <begin position="163"/>
        <end position="186"/>
    </location>
</feature>
<comment type="subcellular location">
    <subcellularLocation>
        <location evidence="1">Membrane</location>
    </subcellularLocation>
</comment>
<keyword evidence="7" id="KW-0560">Oxidoreductase</keyword>
<evidence type="ECO:0000256" key="5">
    <source>
        <dbReference type="SAM" id="Phobius"/>
    </source>
</evidence>
<evidence type="ECO:0000259" key="6">
    <source>
        <dbReference type="Pfam" id="PF04116"/>
    </source>
</evidence>
<dbReference type="Pfam" id="PF04116">
    <property type="entry name" value="FA_hydroxylase"/>
    <property type="match status" value="1"/>
</dbReference>
<proteinExistence type="predicted"/>
<gene>
    <name evidence="7" type="ORF">AKO1_005379</name>
</gene>
<evidence type="ECO:0000313" key="7">
    <source>
        <dbReference type="EMBL" id="KAL0477967.1"/>
    </source>
</evidence>
<name>A0AAW2YPD3_9EUKA</name>
<dbReference type="GO" id="GO:0004497">
    <property type="term" value="F:monooxygenase activity"/>
    <property type="evidence" value="ECO:0007669"/>
    <property type="project" value="UniProtKB-KW"/>
</dbReference>
<sequence length="270" mass="31479">MSEGLLNNDIFYKFSFVFPILSTISFLVQAVPLTLLVYVNPTWLHNKYIKGRPCDEEIEKQLLWGIYYSLRNHMFLFASIALAFPLLENYLCYVIVWDNDAPWVTVSSMLQFVAVVYLEDYLYYKIHRAFHVYKNLFNFVHALHHSIKRPVALCGHYMTASEFFLIGGTVVLTPLLIGTFTSAFGYPVHYKVLFMWIIFRQWEAAEEHAGFEANFLLAKHFIPGYDGPSFHIFHHLKVIGNYGAVTSIHDKRHETVSKGYEKYLKGLRQQ</sequence>
<dbReference type="AlphaFoldDB" id="A0AAW2YPD3"/>
<keyword evidence="7" id="KW-0503">Monooxygenase</keyword>
<dbReference type="InterPro" id="IPR050307">
    <property type="entry name" value="Sterol_Desaturase_Related"/>
</dbReference>
<keyword evidence="4 5" id="KW-0472">Membrane</keyword>
<dbReference type="InterPro" id="IPR006694">
    <property type="entry name" value="Fatty_acid_hydroxylase"/>
</dbReference>
<evidence type="ECO:0000256" key="4">
    <source>
        <dbReference type="ARBA" id="ARBA00023136"/>
    </source>
</evidence>
<dbReference type="EMBL" id="JAOPGA020000288">
    <property type="protein sequence ID" value="KAL0477967.1"/>
    <property type="molecule type" value="Genomic_DNA"/>
</dbReference>
<protein>
    <submittedName>
        <fullName evidence="7">Methylsterol monooxygenase</fullName>
    </submittedName>
</protein>
<feature type="transmembrane region" description="Helical" evidence="5">
    <location>
        <begin position="103"/>
        <end position="124"/>
    </location>
</feature>
<evidence type="ECO:0000256" key="3">
    <source>
        <dbReference type="ARBA" id="ARBA00022989"/>
    </source>
</evidence>
<feature type="transmembrane region" description="Helical" evidence="5">
    <location>
        <begin position="75"/>
        <end position="97"/>
    </location>
</feature>